<organism evidence="1 2">
    <name type="scientific">Mucilaginibacter gossypiicola</name>
    <dbReference type="NCBI Taxonomy" id="551995"/>
    <lineage>
        <taxon>Bacteria</taxon>
        <taxon>Pseudomonadati</taxon>
        <taxon>Bacteroidota</taxon>
        <taxon>Sphingobacteriia</taxon>
        <taxon>Sphingobacteriales</taxon>
        <taxon>Sphingobacteriaceae</taxon>
        <taxon>Mucilaginibacter</taxon>
    </lineage>
</organism>
<reference evidence="2" key="1">
    <citation type="submission" date="2016-10" db="EMBL/GenBank/DDBJ databases">
        <authorList>
            <person name="Varghese N."/>
            <person name="Submissions S."/>
        </authorList>
    </citation>
    <scope>NUCLEOTIDE SEQUENCE [LARGE SCALE GENOMIC DNA]</scope>
    <source>
        <strain evidence="2">Gh-48</strain>
    </source>
</reference>
<keyword evidence="2" id="KW-1185">Reference proteome</keyword>
<dbReference type="EMBL" id="FOCL01000002">
    <property type="protein sequence ID" value="SEM98692.1"/>
    <property type="molecule type" value="Genomic_DNA"/>
</dbReference>
<dbReference type="AlphaFoldDB" id="A0A1H8CUY9"/>
<proteinExistence type="predicted"/>
<dbReference type="RefSeq" id="WP_317040866.1">
    <property type="nucleotide sequence ID" value="NZ_FOCL01000002.1"/>
</dbReference>
<evidence type="ECO:0000313" key="2">
    <source>
        <dbReference type="Proteomes" id="UP000198942"/>
    </source>
</evidence>
<dbReference type="STRING" id="551995.SAMN05192574_10284"/>
<dbReference type="Proteomes" id="UP000198942">
    <property type="component" value="Unassembled WGS sequence"/>
</dbReference>
<name>A0A1H8CUY9_9SPHI</name>
<sequence length="338" mass="39233">MKIVLIFATMPAQIYSPFTNFNFSNNKCFLTGQNLNSPEEQIQVFPQWLMSRYELENKPFKLLDESMATYKDLKLPCTAEVNERYLEPLENEIAAAFDTGYEALKALDEDKLFLWAGKLLYGIIFNEIQAGIKLQHSQGEEFNISQSIIHKFNNLHMMLQSLNLPVEFDGFKPYSLVLFKVDNAENVFGYRDEINTLTFSLRIKDFGLILCLQDNGANARYHKEALDKIADHTLHPIQFEELNARFFYSAYLFNRLPEYDIFTIGETISLEALPLRGTSSKPLFDDWMNKTYGQVLENFWKNWGFLLLEIIKNPEKPMSFLFNADGEFINGQDLKLPL</sequence>
<protein>
    <submittedName>
        <fullName evidence="1">Uncharacterized protein</fullName>
    </submittedName>
</protein>
<gene>
    <name evidence="1" type="ORF">SAMN05192574_10284</name>
</gene>
<accession>A0A1H8CUY9</accession>
<evidence type="ECO:0000313" key="1">
    <source>
        <dbReference type="EMBL" id="SEM98692.1"/>
    </source>
</evidence>